<dbReference type="PROSITE" id="PS50069">
    <property type="entry name" value="CULLIN_2"/>
    <property type="match status" value="1"/>
</dbReference>
<dbReference type="GeneID" id="18909414"/>
<dbReference type="EMBL" id="JH930468">
    <property type="protein sequence ID" value="EKM60636.1"/>
    <property type="molecule type" value="Genomic_DNA"/>
</dbReference>
<dbReference type="AlphaFoldDB" id="K5VCH6"/>
<dbReference type="PANTHER" id="PTHR11932">
    <property type="entry name" value="CULLIN"/>
    <property type="match status" value="1"/>
</dbReference>
<dbReference type="InterPro" id="IPR059120">
    <property type="entry name" value="Cullin-like_AB"/>
</dbReference>
<protein>
    <recommendedName>
        <fullName evidence="5">Cullin family profile domain-containing protein</fullName>
    </recommendedName>
</protein>
<accession>K5VCH6</accession>
<dbReference type="InterPro" id="IPR001373">
    <property type="entry name" value="Cullin_N"/>
</dbReference>
<dbReference type="RefSeq" id="XP_007390084.1">
    <property type="nucleotide sequence ID" value="XM_007390022.1"/>
</dbReference>
<dbReference type="Proteomes" id="UP000008370">
    <property type="component" value="Unassembled WGS sequence"/>
</dbReference>
<comment type="similarity">
    <text evidence="1 2 3">Belongs to the cullin family.</text>
</comment>
<proteinExistence type="inferred from homology"/>
<feature type="domain" description="Cullin family profile" evidence="5">
    <location>
        <begin position="472"/>
        <end position="695"/>
    </location>
</feature>
<dbReference type="SUPFAM" id="SSF75632">
    <property type="entry name" value="Cullin homology domain"/>
    <property type="match status" value="1"/>
</dbReference>
<dbReference type="Pfam" id="PF10557">
    <property type="entry name" value="Cullin_Nedd8"/>
    <property type="match status" value="1"/>
</dbReference>
<evidence type="ECO:0000313" key="6">
    <source>
        <dbReference type="EMBL" id="EKM60636.1"/>
    </source>
</evidence>
<sequence>MTMAVIDVYTLLSLPSSNAFSAFHSSDFVVEQDSRSDSPTRKVPRLADDSDSASASRARAAAVADNEHAGEKSATIVLKFHGAPINVQPESVYDKDLALVRRSVRVLLAKGTTESLPATYEKIYAACQAVVQNARNGEGIYESIKLEMERCFGLLLRDLLETSHTGIAWLQPFIETCSWFDKQVTLMKSLLAYLDRVYLVSQKKQDIGSLAYSGFYTRIFQHESVVQHIREGLTEWAMWEREQRTTHEARPLISALVMQLQRHGLYQDILESFYIKKAHEYYVEEAKQLRETLRPGDFCKHAEDRHDQEIERAKAVLLESSIQKISLETDTALLTAHLDWIANGSMEPLMEGEGPSLDRLHRMYLLFSAVGGLKILLAAFKLYVTNFVKKIVTDAKMDDQMVDRLLVLKRNCDTVVNEAFYNEAPIPRVTPSKPSTSMDVDDSPAIEKRANREFGYAVTDAFAEGFKARRNKPAEMIAKFLDRAMRRGQKGRDDRDYAAELAAALALYRYTDDKDVFRTFYHRALARRLLLEKSASDDHEKAMLRKLKEEYDPEFGMGDHMFTDLALSRDLTAEYRQKKKGDVDLSLMVLQRSVWPFTARKQDIVLPVWMSDELSKFTEFYKEKYKGRKLDWDHALGHATLRARFKAGVKELTVSLYQAVILLLFNEIEELSFREIKSQTSMEDGELRRTLQSLACGKKRVLRKQPPGKDVHDDDVFFFSADFTDPAFRVHINSIQVKETPEEAKRAQTMIEADRKFALDAAIVRIMKGKKKQHYEQLKTATIEAVSKHFHPEVTMIKARIDGLVEQEYLRRDDDDMNVLHYVA</sequence>
<dbReference type="SMART" id="SM00182">
    <property type="entry name" value="CULLIN"/>
    <property type="match status" value="1"/>
</dbReference>
<evidence type="ECO:0000259" key="5">
    <source>
        <dbReference type="PROSITE" id="PS50069"/>
    </source>
</evidence>
<dbReference type="STRING" id="650164.K5VCH6"/>
<dbReference type="Pfam" id="PF26557">
    <property type="entry name" value="Cullin_AB"/>
    <property type="match status" value="1"/>
</dbReference>
<evidence type="ECO:0000256" key="3">
    <source>
        <dbReference type="RuleBase" id="RU003829"/>
    </source>
</evidence>
<dbReference type="GO" id="GO:0031625">
    <property type="term" value="F:ubiquitin protein ligase binding"/>
    <property type="evidence" value="ECO:0007669"/>
    <property type="project" value="InterPro"/>
</dbReference>
<feature type="region of interest" description="Disordered" evidence="4">
    <location>
        <begin position="31"/>
        <end position="64"/>
    </location>
</feature>
<gene>
    <name evidence="6" type="ORF">PHACADRAFT_167952</name>
</gene>
<dbReference type="InterPro" id="IPR016159">
    <property type="entry name" value="Cullin_repeat-like_dom_sf"/>
</dbReference>
<evidence type="ECO:0000256" key="2">
    <source>
        <dbReference type="PROSITE-ProRule" id="PRU00330"/>
    </source>
</evidence>
<dbReference type="OrthoDB" id="27073at2759"/>
<dbReference type="Pfam" id="PF00888">
    <property type="entry name" value="Cullin"/>
    <property type="match status" value="1"/>
</dbReference>
<organism evidence="6 7">
    <name type="scientific">Phanerochaete carnosa (strain HHB-10118-sp)</name>
    <name type="common">White-rot fungus</name>
    <name type="synonym">Peniophora carnosa</name>
    <dbReference type="NCBI Taxonomy" id="650164"/>
    <lineage>
        <taxon>Eukaryota</taxon>
        <taxon>Fungi</taxon>
        <taxon>Dikarya</taxon>
        <taxon>Basidiomycota</taxon>
        <taxon>Agaricomycotina</taxon>
        <taxon>Agaricomycetes</taxon>
        <taxon>Polyporales</taxon>
        <taxon>Phanerochaetaceae</taxon>
        <taxon>Phanerochaete</taxon>
    </lineage>
</organism>
<evidence type="ECO:0000313" key="7">
    <source>
        <dbReference type="Proteomes" id="UP000008370"/>
    </source>
</evidence>
<keyword evidence="7" id="KW-1185">Reference proteome</keyword>
<evidence type="ECO:0000256" key="1">
    <source>
        <dbReference type="ARBA" id="ARBA00006019"/>
    </source>
</evidence>
<dbReference type="InterPro" id="IPR036317">
    <property type="entry name" value="Cullin_homology_sf"/>
</dbReference>
<dbReference type="SUPFAM" id="SSF74788">
    <property type="entry name" value="Cullin repeat-like"/>
    <property type="match status" value="1"/>
</dbReference>
<dbReference type="Gene3D" id="3.30.230.130">
    <property type="entry name" value="Cullin, Chain C, Domain 2"/>
    <property type="match status" value="1"/>
</dbReference>
<dbReference type="InterPro" id="IPR036388">
    <property type="entry name" value="WH-like_DNA-bd_sf"/>
</dbReference>
<feature type="compositionally biased region" description="Low complexity" evidence="4">
    <location>
        <begin position="52"/>
        <end position="64"/>
    </location>
</feature>
<dbReference type="SMART" id="SM00884">
    <property type="entry name" value="Cullin_Nedd8"/>
    <property type="match status" value="1"/>
</dbReference>
<dbReference type="KEGG" id="pco:PHACADRAFT_167952"/>
<evidence type="ECO:0000256" key="4">
    <source>
        <dbReference type="SAM" id="MobiDB-lite"/>
    </source>
</evidence>
<dbReference type="SUPFAM" id="SSF46785">
    <property type="entry name" value="Winged helix' DNA-binding domain"/>
    <property type="match status" value="1"/>
</dbReference>
<dbReference type="InterPro" id="IPR019559">
    <property type="entry name" value="Cullin_neddylation_domain"/>
</dbReference>
<dbReference type="InterPro" id="IPR036390">
    <property type="entry name" value="WH_DNA-bd_sf"/>
</dbReference>
<reference evidence="6 7" key="1">
    <citation type="journal article" date="2012" name="BMC Genomics">
        <title>Comparative genomics of the white-rot fungi, Phanerochaete carnosa and P. chrysosporium, to elucidate the genetic basis of the distinct wood types they colonize.</title>
        <authorList>
            <person name="Suzuki H."/>
            <person name="MacDonald J."/>
            <person name="Syed K."/>
            <person name="Salamov A."/>
            <person name="Hori C."/>
            <person name="Aerts A."/>
            <person name="Henrissat B."/>
            <person name="Wiebenga A."/>
            <person name="vanKuyk P.A."/>
            <person name="Barry K."/>
            <person name="Lindquist E."/>
            <person name="LaButti K."/>
            <person name="Lapidus A."/>
            <person name="Lucas S."/>
            <person name="Coutinho P."/>
            <person name="Gong Y."/>
            <person name="Samejima M."/>
            <person name="Mahadevan R."/>
            <person name="Abou-Zaid M."/>
            <person name="de Vries R.P."/>
            <person name="Igarashi K."/>
            <person name="Yadav J.S."/>
            <person name="Grigoriev I.V."/>
            <person name="Master E.R."/>
        </authorList>
    </citation>
    <scope>NUCLEOTIDE SEQUENCE [LARGE SCALE GENOMIC DNA]</scope>
    <source>
        <strain evidence="6 7">HHB-10118-sp</strain>
    </source>
</reference>
<dbReference type="FunCoup" id="K5VCH6">
    <property type="interactions" value="540"/>
</dbReference>
<dbReference type="InterPro" id="IPR045093">
    <property type="entry name" value="Cullin"/>
</dbReference>
<dbReference type="HOGENOM" id="CLU_004747_7_2_1"/>
<dbReference type="Gene3D" id="1.20.1310.10">
    <property type="entry name" value="Cullin Repeats"/>
    <property type="match status" value="4"/>
</dbReference>
<dbReference type="Gene3D" id="1.10.10.10">
    <property type="entry name" value="Winged helix-like DNA-binding domain superfamily/Winged helix DNA-binding domain"/>
    <property type="match status" value="1"/>
</dbReference>
<dbReference type="GO" id="GO:0006511">
    <property type="term" value="P:ubiquitin-dependent protein catabolic process"/>
    <property type="evidence" value="ECO:0007669"/>
    <property type="project" value="InterPro"/>
</dbReference>
<dbReference type="InParanoid" id="K5VCH6"/>
<feature type="compositionally biased region" description="Basic and acidic residues" evidence="4">
    <location>
        <begin position="32"/>
        <end position="48"/>
    </location>
</feature>
<dbReference type="InterPro" id="IPR016158">
    <property type="entry name" value="Cullin_homology"/>
</dbReference>
<name>K5VCH6_PHACS</name>